<organism evidence="1 2">
    <name type="scientific">Thermanaeromonas toyohensis ToBE</name>
    <dbReference type="NCBI Taxonomy" id="698762"/>
    <lineage>
        <taxon>Bacteria</taxon>
        <taxon>Bacillati</taxon>
        <taxon>Bacillota</taxon>
        <taxon>Clostridia</taxon>
        <taxon>Neomoorellales</taxon>
        <taxon>Neomoorellaceae</taxon>
        <taxon>Thermanaeromonas</taxon>
    </lineage>
</organism>
<gene>
    <name evidence="1" type="ORF">SAMN00808754_0928</name>
</gene>
<name>A0A1W1VKJ1_9FIRM</name>
<proteinExistence type="predicted"/>
<dbReference type="RefSeq" id="WP_084664432.1">
    <property type="nucleotide sequence ID" value="NZ_LT838272.1"/>
</dbReference>
<dbReference type="AlphaFoldDB" id="A0A1W1VKJ1"/>
<sequence>MQEEVLRTAILRSQALSQILERDINALLNLKPTNLLQKEEMVTLVEQAKDEKSGLEIKAINENWKVWGQAYSKVLQKFQHMQDRYGEKEIAELFEEVHNKMVAEGKSPSGEQASGNTSL</sequence>
<dbReference type="EMBL" id="LT838272">
    <property type="protein sequence ID" value="SMB93877.1"/>
    <property type="molecule type" value="Genomic_DNA"/>
</dbReference>
<evidence type="ECO:0000313" key="2">
    <source>
        <dbReference type="Proteomes" id="UP000192569"/>
    </source>
</evidence>
<evidence type="ECO:0000313" key="1">
    <source>
        <dbReference type="EMBL" id="SMB93877.1"/>
    </source>
</evidence>
<protein>
    <submittedName>
        <fullName evidence="1">Uncharacterized protein</fullName>
    </submittedName>
</protein>
<accession>A0A1W1VKJ1</accession>
<dbReference type="OrthoDB" id="1724695at2"/>
<dbReference type="Proteomes" id="UP000192569">
    <property type="component" value="Chromosome I"/>
</dbReference>
<reference evidence="1 2" key="1">
    <citation type="submission" date="2017-04" db="EMBL/GenBank/DDBJ databases">
        <authorList>
            <person name="Afonso C.L."/>
            <person name="Miller P.J."/>
            <person name="Scott M.A."/>
            <person name="Spackman E."/>
            <person name="Goraichik I."/>
            <person name="Dimitrov K.M."/>
            <person name="Suarez D.L."/>
            <person name="Swayne D.E."/>
        </authorList>
    </citation>
    <scope>NUCLEOTIDE SEQUENCE [LARGE SCALE GENOMIC DNA]</scope>
    <source>
        <strain evidence="1 2">ToBE</strain>
    </source>
</reference>
<dbReference type="STRING" id="698762.SAMN00808754_0928"/>
<keyword evidence="2" id="KW-1185">Reference proteome</keyword>